<keyword evidence="2" id="KW-0255">Endonuclease</keyword>
<feature type="domain" description="TNase-like" evidence="4">
    <location>
        <begin position="21"/>
        <end position="155"/>
    </location>
</feature>
<dbReference type="InterPro" id="IPR035437">
    <property type="entry name" value="SNase_OB-fold_sf"/>
</dbReference>
<evidence type="ECO:0000313" key="6">
    <source>
        <dbReference type="Proteomes" id="UP001179842"/>
    </source>
</evidence>
<sequence>MFVQFLFTSCQHNSQFIYNQKVTSVYDGDTFNILNDRYRLYGIDTPEIKDQNHRKNDGLKYTYAIQARSLLKVLIENQNINIEKISLDKYNRIVSKAYYNNQDISKEMLKNGLAIIKYISIDVKSPFYTSDFNYYSELKETMFNAMKEKRGFWSVFKNLDEVENALYK</sequence>
<dbReference type="SMART" id="SM00318">
    <property type="entry name" value="SNc"/>
    <property type="match status" value="1"/>
</dbReference>
<dbReference type="RefSeq" id="WP_280102031.1">
    <property type="nucleotide sequence ID" value="NZ_CP122979.1"/>
</dbReference>
<dbReference type="PANTHER" id="PTHR12302">
    <property type="entry name" value="EBNA2 BINDING PROTEIN P100"/>
    <property type="match status" value="1"/>
</dbReference>
<dbReference type="PROSITE" id="PS50830">
    <property type="entry name" value="TNASE_3"/>
    <property type="match status" value="1"/>
</dbReference>
<evidence type="ECO:0000256" key="3">
    <source>
        <dbReference type="ARBA" id="ARBA00022801"/>
    </source>
</evidence>
<evidence type="ECO:0000313" key="5">
    <source>
        <dbReference type="EMBL" id="WGI36729.1"/>
    </source>
</evidence>
<dbReference type="SUPFAM" id="SSF50199">
    <property type="entry name" value="Staphylococcal nuclease"/>
    <property type="match status" value="1"/>
</dbReference>
<gene>
    <name evidence="5" type="ORF">QEG99_00365</name>
</gene>
<dbReference type="PANTHER" id="PTHR12302:SF3">
    <property type="entry name" value="SERINE_THREONINE-PROTEIN KINASE 31"/>
    <property type="match status" value="1"/>
</dbReference>
<keyword evidence="3" id="KW-0378">Hydrolase</keyword>
<protein>
    <submittedName>
        <fullName evidence="5">Thermonuclease family protein</fullName>
    </submittedName>
</protein>
<dbReference type="InterPro" id="IPR016071">
    <property type="entry name" value="Staphylococal_nuclease_OB-fold"/>
</dbReference>
<proteinExistence type="predicted"/>
<dbReference type="Proteomes" id="UP001179842">
    <property type="component" value="Chromosome"/>
</dbReference>
<name>A0ABY8LU10_9BACT</name>
<dbReference type="Pfam" id="PF00565">
    <property type="entry name" value="SNase"/>
    <property type="match status" value="1"/>
</dbReference>
<keyword evidence="1" id="KW-0540">Nuclease</keyword>
<evidence type="ECO:0000256" key="2">
    <source>
        <dbReference type="ARBA" id="ARBA00022759"/>
    </source>
</evidence>
<dbReference type="EMBL" id="CP122979">
    <property type="protein sequence ID" value="WGI36729.1"/>
    <property type="molecule type" value="Genomic_DNA"/>
</dbReference>
<keyword evidence="6" id="KW-1185">Reference proteome</keyword>
<dbReference type="Gene3D" id="2.40.50.90">
    <property type="match status" value="1"/>
</dbReference>
<evidence type="ECO:0000256" key="1">
    <source>
        <dbReference type="ARBA" id="ARBA00022722"/>
    </source>
</evidence>
<reference evidence="5" key="1">
    <citation type="submission" date="2023-04" db="EMBL/GenBank/DDBJ databases">
        <title>Completed genome of Mycoplasma lagogenitalium type strain 12MS.</title>
        <authorList>
            <person name="Spergser J."/>
        </authorList>
    </citation>
    <scope>NUCLEOTIDE SEQUENCE</scope>
    <source>
        <strain evidence="5">12MS</strain>
    </source>
</reference>
<organism evidence="5 6">
    <name type="scientific">Mesomycoplasma lagogenitalium</name>
    <dbReference type="NCBI Taxonomy" id="171286"/>
    <lineage>
        <taxon>Bacteria</taxon>
        <taxon>Bacillati</taxon>
        <taxon>Mycoplasmatota</taxon>
        <taxon>Mycoplasmoidales</taxon>
        <taxon>Metamycoplasmataceae</taxon>
        <taxon>Mesomycoplasma</taxon>
    </lineage>
</organism>
<evidence type="ECO:0000259" key="4">
    <source>
        <dbReference type="PROSITE" id="PS50830"/>
    </source>
</evidence>
<accession>A0ABY8LU10</accession>